<evidence type="ECO:0000313" key="2">
    <source>
        <dbReference type="Proteomes" id="UP001054945"/>
    </source>
</evidence>
<reference evidence="1 2" key="1">
    <citation type="submission" date="2021-06" db="EMBL/GenBank/DDBJ databases">
        <title>Caerostris extrusa draft genome.</title>
        <authorList>
            <person name="Kono N."/>
            <person name="Arakawa K."/>
        </authorList>
    </citation>
    <scope>NUCLEOTIDE SEQUENCE [LARGE SCALE GENOMIC DNA]</scope>
</reference>
<dbReference type="AlphaFoldDB" id="A0AAV4QZG6"/>
<accession>A0AAV4QZG6</accession>
<proteinExistence type="predicted"/>
<keyword evidence="2" id="KW-1185">Reference proteome</keyword>
<gene>
    <name evidence="1" type="ORF">CEXT_732801</name>
</gene>
<comment type="caution">
    <text evidence="1">The sequence shown here is derived from an EMBL/GenBank/DDBJ whole genome shotgun (WGS) entry which is preliminary data.</text>
</comment>
<name>A0AAV4QZG6_CAEEX</name>
<dbReference type="EMBL" id="BPLR01007051">
    <property type="protein sequence ID" value="GIY14174.1"/>
    <property type="molecule type" value="Genomic_DNA"/>
</dbReference>
<dbReference type="Proteomes" id="UP001054945">
    <property type="component" value="Unassembled WGS sequence"/>
</dbReference>
<evidence type="ECO:0000313" key="1">
    <source>
        <dbReference type="EMBL" id="GIY14174.1"/>
    </source>
</evidence>
<protein>
    <submittedName>
        <fullName evidence="1">Uncharacterized protein</fullName>
    </submittedName>
</protein>
<organism evidence="1 2">
    <name type="scientific">Caerostris extrusa</name>
    <name type="common">Bark spider</name>
    <name type="synonym">Caerostris bankana</name>
    <dbReference type="NCBI Taxonomy" id="172846"/>
    <lineage>
        <taxon>Eukaryota</taxon>
        <taxon>Metazoa</taxon>
        <taxon>Ecdysozoa</taxon>
        <taxon>Arthropoda</taxon>
        <taxon>Chelicerata</taxon>
        <taxon>Arachnida</taxon>
        <taxon>Araneae</taxon>
        <taxon>Araneomorphae</taxon>
        <taxon>Entelegynae</taxon>
        <taxon>Araneoidea</taxon>
        <taxon>Araneidae</taxon>
        <taxon>Caerostris</taxon>
    </lineage>
</organism>
<sequence length="92" mass="10225">MNFGVCAGISSNIGIIRYYSKTKKPQFSSVSLKEFLKSTKPRRDLVGGGPAELLWISNCEISLRNPTSEVKPKIPTQVDKHDKSLCQIRGMV</sequence>